<dbReference type="PANTHER" id="PTHR43173">
    <property type="entry name" value="ABC1 FAMILY PROTEIN"/>
    <property type="match status" value="1"/>
</dbReference>
<dbReference type="RefSeq" id="XP_013237155.1">
    <property type="nucleotide sequence ID" value="XM_013381701.1"/>
</dbReference>
<protein>
    <recommendedName>
        <fullName evidence="1">ABC1 atypical kinase-like domain-containing protein</fullName>
    </recommendedName>
</protein>
<dbReference type="AlphaFoldDB" id="A0A098VNQ4"/>
<dbReference type="InterPro" id="IPR004147">
    <property type="entry name" value="ABC1_dom"/>
</dbReference>
<dbReference type="SUPFAM" id="SSF56112">
    <property type="entry name" value="Protein kinase-like (PK-like)"/>
    <property type="match status" value="1"/>
</dbReference>
<evidence type="ECO:0000259" key="1">
    <source>
        <dbReference type="Pfam" id="PF03109"/>
    </source>
</evidence>
<organism evidence="2 3">
    <name type="scientific">Mitosporidium daphniae</name>
    <dbReference type="NCBI Taxonomy" id="1485682"/>
    <lineage>
        <taxon>Eukaryota</taxon>
        <taxon>Fungi</taxon>
        <taxon>Fungi incertae sedis</taxon>
        <taxon>Microsporidia</taxon>
        <taxon>Mitosporidium</taxon>
    </lineage>
</organism>
<dbReference type="VEuPathDB" id="MicrosporidiaDB:DI09_59p20"/>
<dbReference type="EMBL" id="JMKJ01000554">
    <property type="protein sequence ID" value="KGG50712.1"/>
    <property type="molecule type" value="Genomic_DNA"/>
</dbReference>
<comment type="caution">
    <text evidence="2">The sequence shown here is derived from an EMBL/GenBank/DDBJ whole genome shotgun (WGS) entry which is preliminary data.</text>
</comment>
<dbReference type="OrthoDB" id="427480at2759"/>
<dbReference type="Proteomes" id="UP000029725">
    <property type="component" value="Unassembled WGS sequence"/>
</dbReference>
<reference evidence="2 3" key="1">
    <citation type="submission" date="2014-04" db="EMBL/GenBank/DDBJ databases">
        <title>A new species of microsporidia sheds light on the evolution of extreme parasitism.</title>
        <authorList>
            <person name="Haag K.L."/>
            <person name="James T.Y."/>
            <person name="Larsson R."/>
            <person name="Schaer T.M."/>
            <person name="Refardt D."/>
            <person name="Pombert J.-F."/>
            <person name="Ebert D."/>
        </authorList>
    </citation>
    <scope>NUCLEOTIDE SEQUENCE [LARGE SCALE GENOMIC DNA]</scope>
    <source>
        <strain evidence="2 3">UGP3</strain>
        <tissue evidence="2">Spores</tissue>
    </source>
</reference>
<dbReference type="GO" id="GO:0005743">
    <property type="term" value="C:mitochondrial inner membrane"/>
    <property type="evidence" value="ECO:0007669"/>
    <property type="project" value="TreeGrafter"/>
</dbReference>
<dbReference type="InterPro" id="IPR011009">
    <property type="entry name" value="Kinase-like_dom_sf"/>
</dbReference>
<name>A0A098VNQ4_9MICR</name>
<dbReference type="GeneID" id="25260396"/>
<gene>
    <name evidence="2" type="ORF">DI09_59p20</name>
</gene>
<dbReference type="InterPro" id="IPR051130">
    <property type="entry name" value="Mito_struct-func_regulator"/>
</dbReference>
<keyword evidence="3" id="KW-1185">Reference proteome</keyword>
<dbReference type="GO" id="GO:0055088">
    <property type="term" value="P:lipid homeostasis"/>
    <property type="evidence" value="ECO:0007669"/>
    <property type="project" value="TreeGrafter"/>
</dbReference>
<accession>A0A098VNQ4</accession>
<dbReference type="Pfam" id="PF03109">
    <property type="entry name" value="ABC1"/>
    <property type="match status" value="1"/>
</dbReference>
<evidence type="ECO:0000313" key="2">
    <source>
        <dbReference type="EMBL" id="KGG50712.1"/>
    </source>
</evidence>
<feature type="domain" description="ABC1 atypical kinase-like" evidence="1">
    <location>
        <begin position="122"/>
        <end position="384"/>
    </location>
</feature>
<proteinExistence type="predicted"/>
<evidence type="ECO:0000313" key="3">
    <source>
        <dbReference type="Proteomes" id="UP000029725"/>
    </source>
</evidence>
<dbReference type="PANTHER" id="PTHR43173:SF19">
    <property type="entry name" value="AARF DOMAIN-CONTAINING PROTEIN KINASE 1"/>
    <property type="match status" value="1"/>
</dbReference>
<dbReference type="GO" id="GO:0007005">
    <property type="term" value="P:mitochondrion organization"/>
    <property type="evidence" value="ECO:0007669"/>
    <property type="project" value="TreeGrafter"/>
</dbReference>
<dbReference type="HOGENOM" id="CLU_006533_2_0_1"/>
<sequence length="553" mass="63212">MLLSVFSSFYIFSDAENLNTKIHESRDYLDISTRYSRVFSTIGAIIVEYKFAEVLAHYHNTSNAKFSLDQEYWSLPSIHHRSAMRLLELCQKNGGVFIKLGQHISTLDYLVPSEYCQVLKCLQSRAFQTPIDQVHRVICQALNISSIDAVFSSFDEIPVGVASLAQVHRAVLKDSSQVVAVKVQHPLVEKFAPLDIQAVGMFARVLKNLFPSFTLQWLAEEISENLPKEIDFLHEATNALRTREIVDELNLEEQSSLYNFLFGSSNQITLCVPKPLLEFCSKKLLVMEFVDDFGCSIEDSSIRTQVMDAINRCFTNLIFRYGWVHCDPHLGNFKLVRPASCGEKYQLAILDHGLYKELSDDIRKSYAKLWLSLIEGDEQGLIESLHTLCPARSSTSRYSEQLEPLTRDGQKAHRLLSSVLSRRSWKALEFGFNVSSSPSSCVKNISITPLITPERLGLITFIFESIQRDLLLVLKTNDLLVSLNFTLSDPEKHDPLMRYIAAVGLACAHALKPNFDDLKTSFTPIFFFSYVQRNLFYYFRLLKYHVVKYIFRL</sequence>